<organism evidence="1">
    <name type="scientific">marine sediment metagenome</name>
    <dbReference type="NCBI Taxonomy" id="412755"/>
    <lineage>
        <taxon>unclassified sequences</taxon>
        <taxon>metagenomes</taxon>
        <taxon>ecological metagenomes</taxon>
    </lineage>
</organism>
<comment type="caution">
    <text evidence="1">The sequence shown here is derived from an EMBL/GenBank/DDBJ whole genome shotgun (WGS) entry which is preliminary data.</text>
</comment>
<reference evidence="1" key="1">
    <citation type="journal article" date="2015" name="Nature">
        <title>Complex archaea that bridge the gap between prokaryotes and eukaryotes.</title>
        <authorList>
            <person name="Spang A."/>
            <person name="Saw J.H."/>
            <person name="Jorgensen S.L."/>
            <person name="Zaremba-Niedzwiedzka K."/>
            <person name="Martijn J."/>
            <person name="Lind A.E."/>
            <person name="van Eijk R."/>
            <person name="Schleper C."/>
            <person name="Guy L."/>
            <person name="Ettema T.J."/>
        </authorList>
    </citation>
    <scope>NUCLEOTIDE SEQUENCE</scope>
</reference>
<feature type="non-terminal residue" evidence="1">
    <location>
        <position position="1"/>
    </location>
</feature>
<accession>A0A0F9D128</accession>
<sequence>GWIWALLEGGGMFVRAYKPDGSDVPAERTRPGQKGEQIPAAITGLDIHASCVRVDGQGNIYIGWLGRPKGHKPPPGYEKDIAWSRSTGSVLKFAPAGGQRLKLKRGQKPPEGTVMGFTGVEQVYPGFGPFSHWNAAGSCVCTKPRFDVDGFGRLVIPNAITFSVAVRDNAGNAITEFGHYGNFDAQGPGSSQPAPAIPLGWPTNAAVVGDSIYVADVLNHRIVRVDLDFAVVKTVQSRR</sequence>
<protein>
    <recommendedName>
        <fullName evidence="2">SMP-30/Gluconolactonase/LRE-like region domain-containing protein</fullName>
    </recommendedName>
</protein>
<dbReference type="AlphaFoldDB" id="A0A0F9D128"/>
<dbReference type="EMBL" id="LAZR01030848">
    <property type="protein sequence ID" value="KKL55413.1"/>
    <property type="molecule type" value="Genomic_DNA"/>
</dbReference>
<name>A0A0F9D128_9ZZZZ</name>
<dbReference type="SUPFAM" id="SSF101898">
    <property type="entry name" value="NHL repeat"/>
    <property type="match status" value="1"/>
</dbReference>
<evidence type="ECO:0008006" key="2">
    <source>
        <dbReference type="Google" id="ProtNLM"/>
    </source>
</evidence>
<proteinExistence type="predicted"/>
<evidence type="ECO:0000313" key="1">
    <source>
        <dbReference type="EMBL" id="KKL55413.1"/>
    </source>
</evidence>
<gene>
    <name evidence="1" type="ORF">LCGC14_2255670</name>
</gene>